<sequence length="729" mass="80754">MTSYKLLNIPTDCTVIGTAADTWNPDDIYRSLIVFGPNLETNAFLFTISDNAKLNVMNLDIHAPQSNGVFRMTSGAVGLELERICVISKEGDHLCSLIETESGTVMINECRFESEDSLSPATFLKPVINLQSAEESFSFSHTEFNRFQMTCGLLDLSTAGIISFHQNTINDVWRSDENDSLVIVSSHNLSMTVPRDSWSIYDSEFVPLNQFLGRDLSLPQDDPFYESTLLFYVFPPVNTVHFGGSYGDGGLESTHPNCGSYRLRCSTLDAAITSACFHWVMDVQIVGPADFNETVTVTSFIQIKSGSELETVTQIASGVIELGSLSDLFISNISFVLNPSSEASCLFSVQQGSLELSNCKIGNSESTTTLGSELTRLVDVGSYCKLVLRQTTIMNLAFSHSDNGTLFYLASNAQIVIHDTDSIPYEIMSNGSGFIIFAECDDIALTAGSYDYDIVKYNITVPKNHPFTEAERNRFVGEDQEQKQESFFWTWFPHTDTEEKIYADKEGMDHHNCGLIAMPCSSFEMAFKSQKTATTKLLLNTESNLTQGLTKMSTTLTTTPFILDHRETLFVNTSGSINLMSATLVFEYIDFEKHDERDDMMASLLFSLSDNSNLTLFYVSLTSITHSGYGAVISSDSFETISLDNVEFKYCNEESLEDGRVIHIAKDSFSSGDVIMKAVSFTVTEGREGTDVLLKGAGIENTVTKESFDKTLVNDVLFGQKFDKLDTLV</sequence>
<evidence type="ECO:0000313" key="2">
    <source>
        <dbReference type="Proteomes" id="UP001281761"/>
    </source>
</evidence>
<proteinExistence type="predicted"/>
<gene>
    <name evidence="1" type="ORF">BLNAU_13816</name>
</gene>
<dbReference type="Proteomes" id="UP001281761">
    <property type="component" value="Unassembled WGS sequence"/>
</dbReference>
<accession>A0ABQ9XID1</accession>
<protein>
    <submittedName>
        <fullName evidence="1">Uncharacterized protein</fullName>
    </submittedName>
</protein>
<reference evidence="1 2" key="1">
    <citation type="journal article" date="2022" name="bioRxiv">
        <title>Genomics of Preaxostyla Flagellates Illuminates Evolutionary Transitions and the Path Towards Mitochondrial Loss.</title>
        <authorList>
            <person name="Novak L.V.F."/>
            <person name="Treitli S.C."/>
            <person name="Pyrih J."/>
            <person name="Halakuc P."/>
            <person name="Pipaliya S.V."/>
            <person name="Vacek V."/>
            <person name="Brzon O."/>
            <person name="Soukal P."/>
            <person name="Eme L."/>
            <person name="Dacks J.B."/>
            <person name="Karnkowska A."/>
            <person name="Elias M."/>
            <person name="Hampl V."/>
        </authorList>
    </citation>
    <scope>NUCLEOTIDE SEQUENCE [LARGE SCALE GENOMIC DNA]</scope>
    <source>
        <strain evidence="1">NAU3</strain>
        <tissue evidence="1">Gut</tissue>
    </source>
</reference>
<keyword evidence="2" id="KW-1185">Reference proteome</keyword>
<name>A0ABQ9XID1_9EUKA</name>
<comment type="caution">
    <text evidence="1">The sequence shown here is derived from an EMBL/GenBank/DDBJ whole genome shotgun (WGS) entry which is preliminary data.</text>
</comment>
<evidence type="ECO:0000313" key="1">
    <source>
        <dbReference type="EMBL" id="KAK2951200.1"/>
    </source>
</evidence>
<dbReference type="EMBL" id="JARBJD010000122">
    <property type="protein sequence ID" value="KAK2951200.1"/>
    <property type="molecule type" value="Genomic_DNA"/>
</dbReference>
<organism evidence="1 2">
    <name type="scientific">Blattamonas nauphoetae</name>
    <dbReference type="NCBI Taxonomy" id="2049346"/>
    <lineage>
        <taxon>Eukaryota</taxon>
        <taxon>Metamonada</taxon>
        <taxon>Preaxostyla</taxon>
        <taxon>Oxymonadida</taxon>
        <taxon>Blattamonas</taxon>
    </lineage>
</organism>